<dbReference type="Pfam" id="PF07727">
    <property type="entry name" value="RVT_2"/>
    <property type="match status" value="1"/>
</dbReference>
<sequence>MAPGRSTDHVGSKNKERLRSQSNARNLKCYKCYKEGHYRKECPERKGKKKDNSKMADDGVVKDNFDGADVLSARSELKNLISLDTLDSNGCSYRAISRVMRIMKGALVVMTRSLSTAIDCKTPEDVWSGKHANYGNLRIFGCPTYAHVNDGKLKPRANKCIFLGYASGVKGYRLWCFDSRSSRFLISKDESSMLSKKKELIDARKDHGVKEKVELEKIVSGKWVYNKKEGIPRIENARYKARLVANGFTQREGIDYNEIFSPVVKRTSIRVLLTMVALYDLELEQLDVKTAFIQGELEEQIFMRQPEGFVIQDKEAHVYLLKKS</sequence>
<dbReference type="Gene3D" id="4.10.60.10">
    <property type="entry name" value="Zinc finger, CCHC-type"/>
    <property type="match status" value="1"/>
</dbReference>
<comment type="caution">
    <text evidence="4">The sequence shown here is derived from an EMBL/GenBank/DDBJ whole genome shotgun (WGS) entry which is preliminary data.</text>
</comment>
<evidence type="ECO:0000313" key="4">
    <source>
        <dbReference type="EMBL" id="KAK3031474.1"/>
    </source>
</evidence>
<keyword evidence="1" id="KW-0863">Zinc-finger</keyword>
<evidence type="ECO:0000259" key="3">
    <source>
        <dbReference type="PROSITE" id="PS50158"/>
    </source>
</evidence>
<accession>A0AA88WRQ7</accession>
<dbReference type="SUPFAM" id="SSF57756">
    <property type="entry name" value="Retrovirus zinc finger-like domains"/>
    <property type="match status" value="1"/>
</dbReference>
<dbReference type="EMBL" id="JAVXUP010000303">
    <property type="protein sequence ID" value="KAK3031474.1"/>
    <property type="molecule type" value="Genomic_DNA"/>
</dbReference>
<keyword evidence="1" id="KW-0479">Metal-binding</keyword>
<reference evidence="4" key="1">
    <citation type="submission" date="2022-12" db="EMBL/GenBank/DDBJ databases">
        <title>Draft genome assemblies for two species of Escallonia (Escalloniales).</title>
        <authorList>
            <person name="Chanderbali A."/>
            <person name="Dervinis C."/>
            <person name="Anghel I."/>
            <person name="Soltis D."/>
            <person name="Soltis P."/>
            <person name="Zapata F."/>
        </authorList>
    </citation>
    <scope>NUCLEOTIDE SEQUENCE</scope>
    <source>
        <strain evidence="4">UCBG64.0493</strain>
        <tissue evidence="4">Leaf</tissue>
    </source>
</reference>
<keyword evidence="5" id="KW-1185">Reference proteome</keyword>
<organism evidence="4 5">
    <name type="scientific">Escallonia herrerae</name>
    <dbReference type="NCBI Taxonomy" id="1293975"/>
    <lineage>
        <taxon>Eukaryota</taxon>
        <taxon>Viridiplantae</taxon>
        <taxon>Streptophyta</taxon>
        <taxon>Embryophyta</taxon>
        <taxon>Tracheophyta</taxon>
        <taxon>Spermatophyta</taxon>
        <taxon>Magnoliopsida</taxon>
        <taxon>eudicotyledons</taxon>
        <taxon>Gunneridae</taxon>
        <taxon>Pentapetalae</taxon>
        <taxon>asterids</taxon>
        <taxon>campanulids</taxon>
        <taxon>Escalloniales</taxon>
        <taxon>Escalloniaceae</taxon>
        <taxon>Escallonia</taxon>
    </lineage>
</organism>
<dbReference type="InterPro" id="IPR001878">
    <property type="entry name" value="Znf_CCHC"/>
</dbReference>
<dbReference type="GO" id="GO:0008270">
    <property type="term" value="F:zinc ion binding"/>
    <property type="evidence" value="ECO:0007669"/>
    <property type="project" value="UniProtKB-KW"/>
</dbReference>
<feature type="region of interest" description="Disordered" evidence="2">
    <location>
        <begin position="1"/>
        <end position="22"/>
    </location>
</feature>
<dbReference type="InterPro" id="IPR036875">
    <property type="entry name" value="Znf_CCHC_sf"/>
</dbReference>
<evidence type="ECO:0000256" key="1">
    <source>
        <dbReference type="PROSITE-ProRule" id="PRU00047"/>
    </source>
</evidence>
<protein>
    <recommendedName>
        <fullName evidence="3">CCHC-type domain-containing protein</fullName>
    </recommendedName>
</protein>
<dbReference type="PROSITE" id="PS50158">
    <property type="entry name" value="ZF_CCHC"/>
    <property type="match status" value="1"/>
</dbReference>
<feature type="compositionally biased region" description="Basic and acidic residues" evidence="2">
    <location>
        <begin position="1"/>
        <end position="19"/>
    </location>
</feature>
<evidence type="ECO:0000256" key="2">
    <source>
        <dbReference type="SAM" id="MobiDB-lite"/>
    </source>
</evidence>
<dbReference type="Pfam" id="PF25597">
    <property type="entry name" value="SH3_retrovirus"/>
    <property type="match status" value="1"/>
</dbReference>
<proteinExistence type="predicted"/>
<name>A0AA88WRQ7_9ASTE</name>
<dbReference type="Pfam" id="PF00098">
    <property type="entry name" value="zf-CCHC"/>
    <property type="match status" value="1"/>
</dbReference>
<evidence type="ECO:0000313" key="5">
    <source>
        <dbReference type="Proteomes" id="UP001188597"/>
    </source>
</evidence>
<feature type="domain" description="CCHC-type" evidence="3">
    <location>
        <begin position="28"/>
        <end position="44"/>
    </location>
</feature>
<dbReference type="SMART" id="SM00343">
    <property type="entry name" value="ZnF_C2HC"/>
    <property type="match status" value="1"/>
</dbReference>
<dbReference type="InterPro" id="IPR013103">
    <property type="entry name" value="RVT_2"/>
</dbReference>
<dbReference type="InterPro" id="IPR057670">
    <property type="entry name" value="SH3_retrovirus"/>
</dbReference>
<dbReference type="Proteomes" id="UP001188597">
    <property type="component" value="Unassembled WGS sequence"/>
</dbReference>
<dbReference type="GO" id="GO:0003676">
    <property type="term" value="F:nucleic acid binding"/>
    <property type="evidence" value="ECO:0007669"/>
    <property type="project" value="InterPro"/>
</dbReference>
<gene>
    <name evidence="4" type="ORF">RJ639_035509</name>
</gene>
<dbReference type="AlphaFoldDB" id="A0AA88WRQ7"/>
<keyword evidence="1" id="KW-0862">Zinc</keyword>